<feature type="transmembrane region" description="Helical" evidence="1">
    <location>
        <begin position="259"/>
        <end position="279"/>
    </location>
</feature>
<keyword evidence="1" id="KW-0472">Membrane</keyword>
<feature type="transmembrane region" description="Helical" evidence="1">
    <location>
        <begin position="59"/>
        <end position="79"/>
    </location>
</feature>
<proteinExistence type="predicted"/>
<feature type="transmembrane region" description="Helical" evidence="1">
    <location>
        <begin position="194"/>
        <end position="216"/>
    </location>
</feature>
<feature type="transmembrane region" description="Helical" evidence="1">
    <location>
        <begin position="228"/>
        <end position="247"/>
    </location>
</feature>
<feature type="transmembrane region" description="Helical" evidence="1">
    <location>
        <begin position="137"/>
        <end position="158"/>
    </location>
</feature>
<protein>
    <submittedName>
        <fullName evidence="2">Uncharacterized protein</fullName>
    </submittedName>
</protein>
<feature type="transmembrane region" description="Helical" evidence="1">
    <location>
        <begin position="164"/>
        <end position="182"/>
    </location>
</feature>
<feature type="transmembrane region" description="Helical" evidence="1">
    <location>
        <begin position="91"/>
        <end position="117"/>
    </location>
</feature>
<keyword evidence="3" id="KW-1185">Reference proteome</keyword>
<reference evidence="2 3" key="1">
    <citation type="submission" date="2017-11" db="EMBL/GenBank/DDBJ databases">
        <title>Genome sequencing of a diverse group of Pseudomonas species.</title>
        <authorList>
            <person name="Loper J."/>
        </authorList>
    </citation>
    <scope>NUCLEOTIDE SEQUENCE [LARGE SCALE GENOMIC DNA]</scope>
    <source>
        <strain evidence="2 3">LMG 25716</strain>
    </source>
</reference>
<keyword evidence="1" id="KW-0812">Transmembrane</keyword>
<evidence type="ECO:0000256" key="1">
    <source>
        <dbReference type="SAM" id="Phobius"/>
    </source>
</evidence>
<sequence length="372" mass="42272">MHLHALNLMHFARSILSRSKNMTADITTSETATTDPFAIFKFQARRFAHSIFSENTRKAYYAISISAGLGIFFLYFSHINYTPRISLTDSIMLIFSALIIGIIFSLTMAGLFIFPSFIWRDLVEDFGEDQSLRFKYILHRQGIALLLLIVLFLCVLLFESIREYSLIFIICILLLWPISMFANNEKLKKHATALAINALIMSVCTYTLVTLVLHGVEDIPDSSFKEPTTRIIVFASFTFVLFANIFIASLKRANATNTLLIAFSLLTAILIATQSTAAIPKGIMRTLGLGSFQANEIVLTDELCDYFRSVDQSKIKRINKKSCLLINPWILWKGEDATLIRIKNTKYQIEKKYINIMSYDVYGTSTPEQKKP</sequence>
<keyword evidence="1" id="KW-1133">Transmembrane helix</keyword>
<comment type="caution">
    <text evidence="2">The sequence shown here is derived from an EMBL/GenBank/DDBJ whole genome shotgun (WGS) entry which is preliminary data.</text>
</comment>
<gene>
    <name evidence="2" type="ORF">ATI02_0710</name>
</gene>
<evidence type="ECO:0000313" key="3">
    <source>
        <dbReference type="Proteomes" id="UP000232455"/>
    </source>
</evidence>
<name>A0ABX4PVM0_9PSED</name>
<organism evidence="2 3">
    <name type="scientific">Pseudomonas baetica</name>
    <dbReference type="NCBI Taxonomy" id="674054"/>
    <lineage>
        <taxon>Bacteria</taxon>
        <taxon>Pseudomonadati</taxon>
        <taxon>Pseudomonadota</taxon>
        <taxon>Gammaproteobacteria</taxon>
        <taxon>Pseudomonadales</taxon>
        <taxon>Pseudomonadaceae</taxon>
        <taxon>Pseudomonas</taxon>
    </lineage>
</organism>
<accession>A0ABX4PVM0</accession>
<evidence type="ECO:0000313" key="2">
    <source>
        <dbReference type="EMBL" id="PKA67987.1"/>
    </source>
</evidence>
<dbReference type="Proteomes" id="UP000232455">
    <property type="component" value="Unassembled WGS sequence"/>
</dbReference>
<dbReference type="EMBL" id="PHHE01000001">
    <property type="protein sequence ID" value="PKA67987.1"/>
    <property type="molecule type" value="Genomic_DNA"/>
</dbReference>